<dbReference type="GO" id="GO:0004674">
    <property type="term" value="F:protein serine/threonine kinase activity"/>
    <property type="evidence" value="ECO:0007669"/>
    <property type="project" value="UniProtKB-KW"/>
</dbReference>
<gene>
    <name evidence="8" type="ORF">OPV22_021603</name>
</gene>
<evidence type="ECO:0000256" key="1">
    <source>
        <dbReference type="ARBA" id="ARBA00022527"/>
    </source>
</evidence>
<accession>A0AAV8PB10</accession>
<reference evidence="8 9" key="1">
    <citation type="submission" date="2022-12" db="EMBL/GenBank/DDBJ databases">
        <title>Chromosome-scale assembly of the Ensete ventricosum genome.</title>
        <authorList>
            <person name="Dussert Y."/>
            <person name="Stocks J."/>
            <person name="Wendawek A."/>
            <person name="Woldeyes F."/>
            <person name="Nichols R.A."/>
            <person name="Borrell J.S."/>
        </authorList>
    </citation>
    <scope>NUCLEOTIDE SEQUENCE [LARGE SCALE GENOMIC DNA]</scope>
    <source>
        <strain evidence="9">cv. Maze</strain>
        <tissue evidence="8">Seeds</tissue>
    </source>
</reference>
<evidence type="ECO:0000256" key="4">
    <source>
        <dbReference type="ARBA" id="ARBA00022777"/>
    </source>
</evidence>
<dbReference type="SMART" id="SM00220">
    <property type="entry name" value="S_TKc"/>
    <property type="match status" value="1"/>
</dbReference>
<evidence type="ECO:0000259" key="7">
    <source>
        <dbReference type="PROSITE" id="PS50011"/>
    </source>
</evidence>
<evidence type="ECO:0000256" key="5">
    <source>
        <dbReference type="ARBA" id="ARBA00022840"/>
    </source>
</evidence>
<dbReference type="InterPro" id="IPR050494">
    <property type="entry name" value="Ser_Thr_dual-spec_kinase"/>
</dbReference>
<dbReference type="Gene3D" id="3.30.200.20">
    <property type="entry name" value="Phosphorylase Kinase, domain 1"/>
    <property type="match status" value="1"/>
</dbReference>
<evidence type="ECO:0000256" key="6">
    <source>
        <dbReference type="SAM" id="MobiDB-lite"/>
    </source>
</evidence>
<organism evidence="8 9">
    <name type="scientific">Ensete ventricosum</name>
    <name type="common">Abyssinian banana</name>
    <name type="synonym">Musa ensete</name>
    <dbReference type="NCBI Taxonomy" id="4639"/>
    <lineage>
        <taxon>Eukaryota</taxon>
        <taxon>Viridiplantae</taxon>
        <taxon>Streptophyta</taxon>
        <taxon>Embryophyta</taxon>
        <taxon>Tracheophyta</taxon>
        <taxon>Spermatophyta</taxon>
        <taxon>Magnoliopsida</taxon>
        <taxon>Liliopsida</taxon>
        <taxon>Zingiberales</taxon>
        <taxon>Musaceae</taxon>
        <taxon>Ensete</taxon>
    </lineage>
</organism>
<sequence length="685" mass="77846">MAAPRVEDVIAFLTVRGFSAAAAALRDDLLSSRSPGDAAGDLNLDLDLDVGSALPPLRLPPPSRGGGGKDALPSAASSSSDAFLSLGSSPSELLNPYGVWSPGRARTDDESTDLQSEFGTAREYNSYWFDDQYGGSRNDLFFVRTDSGRLRSEDKFIMSTEGEEQMRKRDNLDFSANDHRYEHDDDGCEGCAEIYSSPFPICDCCRVSKMHDNDDVAEMIRSSSSAIYGRYQILDDQTERLDEFGEDEFQLRRVSEQTVTTVSESDLFHHKIRPEEKESPELGLPEKELQMLDNNAVNASIDSTNCNLICNKDPKGDSYNKEVIFVNEMNEEMLQKRNYSTPPFEVKAFEQGANDACGFNDCGTLDRELQDSGTAGLKGEDDISDDLHLYSTREDEVEVFDLRIIHRKNRTGFEENKDFPIVFKSVVAGRYYVTEYLGSAEFSKVVQAHDLHTGMDVCLKIIKNDKDFFDQSLDEIKLLKYVNKHDPYDECHLLRLYDYFYHQEHLFIVTELLRSNLYEFQKYNHKSDDEEYYTLPRIQAIARQYVKLRAPEVILGLPYDQKIDIWSLGCILAELHTGDVLFPNDSVAMILARMIGILGPIDEEMLALGQETSKFFTVNYDLYHRNEEGDQVESLIPEKSSLSHQLQSSDAKFIDFLSYLLQINPRRRPTACEALEHEWLSSSYQ</sequence>
<evidence type="ECO:0000256" key="2">
    <source>
        <dbReference type="ARBA" id="ARBA00022679"/>
    </source>
</evidence>
<keyword evidence="9" id="KW-1185">Reference proteome</keyword>
<feature type="domain" description="Protein kinase" evidence="7">
    <location>
        <begin position="309"/>
        <end position="680"/>
    </location>
</feature>
<feature type="region of interest" description="Disordered" evidence="6">
    <location>
        <begin position="53"/>
        <end position="76"/>
    </location>
</feature>
<keyword evidence="4" id="KW-0418">Kinase</keyword>
<protein>
    <recommendedName>
        <fullName evidence="7">Protein kinase domain-containing protein</fullName>
    </recommendedName>
</protein>
<dbReference type="PANTHER" id="PTHR24058">
    <property type="entry name" value="DUAL SPECIFICITY PROTEIN KINASE"/>
    <property type="match status" value="1"/>
</dbReference>
<dbReference type="InterPro" id="IPR000719">
    <property type="entry name" value="Prot_kinase_dom"/>
</dbReference>
<dbReference type="GO" id="GO:0005524">
    <property type="term" value="F:ATP binding"/>
    <property type="evidence" value="ECO:0007669"/>
    <property type="project" value="UniProtKB-KW"/>
</dbReference>
<comment type="caution">
    <text evidence="8">The sequence shown here is derived from an EMBL/GenBank/DDBJ whole genome shotgun (WGS) entry which is preliminary data.</text>
</comment>
<dbReference type="EMBL" id="JAQQAF010000006">
    <property type="protein sequence ID" value="KAJ8477876.1"/>
    <property type="molecule type" value="Genomic_DNA"/>
</dbReference>
<dbReference type="AlphaFoldDB" id="A0AAV8PB10"/>
<dbReference type="PANTHER" id="PTHR24058:SF113">
    <property type="entry name" value="HYPOTHETICAL SER-THR PROTEIN KINASE"/>
    <property type="match status" value="1"/>
</dbReference>
<keyword evidence="5" id="KW-0067">ATP-binding</keyword>
<keyword evidence="1" id="KW-0723">Serine/threonine-protein kinase</keyword>
<proteinExistence type="predicted"/>
<evidence type="ECO:0000313" key="9">
    <source>
        <dbReference type="Proteomes" id="UP001222027"/>
    </source>
</evidence>
<dbReference type="Proteomes" id="UP001222027">
    <property type="component" value="Unassembled WGS sequence"/>
</dbReference>
<dbReference type="Gene3D" id="1.10.510.10">
    <property type="entry name" value="Transferase(Phosphotransferase) domain 1"/>
    <property type="match status" value="1"/>
</dbReference>
<dbReference type="SUPFAM" id="SSF56112">
    <property type="entry name" value="Protein kinase-like (PK-like)"/>
    <property type="match status" value="1"/>
</dbReference>
<name>A0AAV8PB10_ENSVE</name>
<dbReference type="Pfam" id="PF00069">
    <property type="entry name" value="Pkinase"/>
    <property type="match status" value="1"/>
</dbReference>
<keyword evidence="2" id="KW-0808">Transferase</keyword>
<keyword evidence="3" id="KW-0547">Nucleotide-binding</keyword>
<evidence type="ECO:0000313" key="8">
    <source>
        <dbReference type="EMBL" id="KAJ8477876.1"/>
    </source>
</evidence>
<dbReference type="PROSITE" id="PS50011">
    <property type="entry name" value="PROTEIN_KINASE_DOM"/>
    <property type="match status" value="1"/>
</dbReference>
<dbReference type="FunFam" id="3.30.200.20:FF:000216">
    <property type="entry name" value="Putative serine/threonine-protein kinase dyrk2"/>
    <property type="match status" value="1"/>
</dbReference>
<evidence type="ECO:0000256" key="3">
    <source>
        <dbReference type="ARBA" id="ARBA00022741"/>
    </source>
</evidence>
<dbReference type="InterPro" id="IPR011009">
    <property type="entry name" value="Kinase-like_dom_sf"/>
</dbReference>